<dbReference type="AlphaFoldDB" id="A0A9P8UZ36"/>
<name>A0A9P8UZ36_9PEZI</name>
<comment type="caution">
    <text evidence="1">The sequence shown here is derived from an EMBL/GenBank/DDBJ whole genome shotgun (WGS) entry which is preliminary data.</text>
</comment>
<dbReference type="OrthoDB" id="3759773at2759"/>
<accession>A0A9P8UZ36</accession>
<keyword evidence="2" id="KW-1185">Reference proteome</keyword>
<protein>
    <recommendedName>
        <fullName evidence="3">F-box domain-containing protein</fullName>
    </recommendedName>
</protein>
<evidence type="ECO:0000313" key="1">
    <source>
        <dbReference type="EMBL" id="KAH6661226.1"/>
    </source>
</evidence>
<dbReference type="GeneID" id="70138329"/>
<evidence type="ECO:0000313" key="2">
    <source>
        <dbReference type="Proteomes" id="UP000758603"/>
    </source>
</evidence>
<dbReference type="InterPro" id="IPR036047">
    <property type="entry name" value="F-box-like_dom_sf"/>
</dbReference>
<evidence type="ECO:0008006" key="3">
    <source>
        <dbReference type="Google" id="ProtNLM"/>
    </source>
</evidence>
<gene>
    <name evidence="1" type="ORF">BKA67DRAFT_78909</name>
</gene>
<organism evidence="1 2">
    <name type="scientific">Truncatella angustata</name>
    <dbReference type="NCBI Taxonomy" id="152316"/>
    <lineage>
        <taxon>Eukaryota</taxon>
        <taxon>Fungi</taxon>
        <taxon>Dikarya</taxon>
        <taxon>Ascomycota</taxon>
        <taxon>Pezizomycotina</taxon>
        <taxon>Sordariomycetes</taxon>
        <taxon>Xylariomycetidae</taxon>
        <taxon>Amphisphaeriales</taxon>
        <taxon>Sporocadaceae</taxon>
        <taxon>Truncatella</taxon>
    </lineage>
</organism>
<reference evidence="1" key="1">
    <citation type="journal article" date="2021" name="Nat. Commun.">
        <title>Genetic determinants of endophytism in the Arabidopsis root mycobiome.</title>
        <authorList>
            <person name="Mesny F."/>
            <person name="Miyauchi S."/>
            <person name="Thiergart T."/>
            <person name="Pickel B."/>
            <person name="Atanasova L."/>
            <person name="Karlsson M."/>
            <person name="Huettel B."/>
            <person name="Barry K.W."/>
            <person name="Haridas S."/>
            <person name="Chen C."/>
            <person name="Bauer D."/>
            <person name="Andreopoulos W."/>
            <person name="Pangilinan J."/>
            <person name="LaButti K."/>
            <person name="Riley R."/>
            <person name="Lipzen A."/>
            <person name="Clum A."/>
            <person name="Drula E."/>
            <person name="Henrissat B."/>
            <person name="Kohler A."/>
            <person name="Grigoriev I.V."/>
            <person name="Martin F.M."/>
            <person name="Hacquard S."/>
        </authorList>
    </citation>
    <scope>NUCLEOTIDE SEQUENCE</scope>
    <source>
        <strain evidence="1">MPI-SDFR-AT-0073</strain>
    </source>
</reference>
<dbReference type="Proteomes" id="UP000758603">
    <property type="component" value="Unassembled WGS sequence"/>
</dbReference>
<dbReference type="EMBL" id="JAGPXC010000001">
    <property type="protein sequence ID" value="KAH6661226.1"/>
    <property type="molecule type" value="Genomic_DNA"/>
</dbReference>
<dbReference type="SUPFAM" id="SSF81383">
    <property type="entry name" value="F-box domain"/>
    <property type="match status" value="1"/>
</dbReference>
<proteinExistence type="predicted"/>
<dbReference type="RefSeq" id="XP_045965357.1">
    <property type="nucleotide sequence ID" value="XM_046109438.1"/>
</dbReference>
<sequence length="491" mass="55650">MPFLMAPSRTLADLYASLNKVNEELRTSRQALPLATSKLANGSFAAGNSGKPSRDAALQRRALEAKQSSLRATIRAESNHGIRPLDIRDLPDEILCQVFTHVRGAPYVEEADGLECLRYTAKDIKNVRLVCRWFCDVSSDMLLSFLEIDITPESILRVQEISQHPIIRKGVHAVKIRMQVYSQFLAESLATFGAYHIGQLRKEIRRLEGLREWSNIEKDIKKANLIIAAWAALFQDASDPFYTQDERYLPYQVLFKEAHEEYVGRGKSQRDIMKNGAFLRAVRAAIDTMPRIMGLHICGGSWFDNVRINFGILKSDDILRQALLLPMAFQETERIDVKEHRLLLEMITKLPCGIRTEAKPGRNGTKGHEPLCYALQLGRLTISNIRVTQPWLEYLCDSVHGSAVQITLKDLNLCSGTWASVLNYMRQNHNANEWFLTNPAGAECDEFPSEEKRRIFGNPRSRSTDSLSLAERYIARYPDSTNPLAIAEDVE</sequence>